<dbReference type="InterPro" id="IPR016024">
    <property type="entry name" value="ARM-type_fold"/>
</dbReference>
<proteinExistence type="predicted"/>
<keyword evidence="1" id="KW-0408">Iron</keyword>
<evidence type="ECO:0000256" key="1">
    <source>
        <dbReference type="ARBA" id="ARBA00022485"/>
    </source>
</evidence>
<feature type="non-terminal residue" evidence="2">
    <location>
        <position position="1"/>
    </location>
</feature>
<sequence length="124" mass="14390">GEIPISLLEKMGRNIYGCDICQNVCPYNKEVEFIERNDFLPIFPDGESVELFRIINMSEKDFKKWFGNSTIIWVGRNILRRNAIIASGNIVDLNSIDSLSKVYKDEDEIIRKYAGWAINKIKDR</sequence>
<dbReference type="InterPro" id="IPR004453">
    <property type="entry name" value="QueG"/>
</dbReference>
<dbReference type="GO" id="GO:0052693">
    <property type="term" value="F:epoxyqueuosine reductase activity"/>
    <property type="evidence" value="ECO:0007669"/>
    <property type="project" value="TreeGrafter"/>
</dbReference>
<dbReference type="PANTHER" id="PTHR30002:SF4">
    <property type="entry name" value="EPOXYQUEUOSINE REDUCTASE"/>
    <property type="match status" value="1"/>
</dbReference>
<evidence type="ECO:0000313" key="2">
    <source>
        <dbReference type="EMBL" id="GAH52346.1"/>
    </source>
</evidence>
<dbReference type="GO" id="GO:0008616">
    <property type="term" value="P:tRNA queuosine(34) biosynthetic process"/>
    <property type="evidence" value="ECO:0007669"/>
    <property type="project" value="InterPro"/>
</dbReference>
<evidence type="ECO:0008006" key="3">
    <source>
        <dbReference type="Google" id="ProtNLM"/>
    </source>
</evidence>
<keyword evidence="1" id="KW-0479">Metal-binding</keyword>
<dbReference type="SUPFAM" id="SSF48371">
    <property type="entry name" value="ARM repeat"/>
    <property type="match status" value="1"/>
</dbReference>
<gene>
    <name evidence="2" type="ORF">S03H2_31960</name>
</gene>
<reference evidence="2" key="1">
    <citation type="journal article" date="2014" name="Front. Microbiol.">
        <title>High frequency of phylogenetically diverse reductive dehalogenase-homologous genes in deep subseafloor sedimentary metagenomes.</title>
        <authorList>
            <person name="Kawai M."/>
            <person name="Futagami T."/>
            <person name="Toyoda A."/>
            <person name="Takaki Y."/>
            <person name="Nishi S."/>
            <person name="Hori S."/>
            <person name="Arai W."/>
            <person name="Tsubouchi T."/>
            <person name="Morono Y."/>
            <person name="Uchiyama I."/>
            <person name="Ito T."/>
            <person name="Fujiyama A."/>
            <person name="Inagaki F."/>
            <person name="Takami H."/>
        </authorList>
    </citation>
    <scope>NUCLEOTIDE SEQUENCE</scope>
    <source>
        <strain evidence="2">Expedition CK06-06</strain>
    </source>
</reference>
<keyword evidence="1" id="KW-0411">Iron-sulfur</keyword>
<protein>
    <recommendedName>
        <fullName evidence="3">4Fe-4S ferredoxin-type domain-containing protein</fullName>
    </recommendedName>
</protein>
<comment type="caution">
    <text evidence="2">The sequence shown here is derived from an EMBL/GenBank/DDBJ whole genome shotgun (WGS) entry which is preliminary data.</text>
</comment>
<name>X1G354_9ZZZZ</name>
<dbReference type="AlphaFoldDB" id="X1G354"/>
<accession>X1G354</accession>
<keyword evidence="1" id="KW-0004">4Fe-4S</keyword>
<dbReference type="PANTHER" id="PTHR30002">
    <property type="entry name" value="EPOXYQUEUOSINE REDUCTASE"/>
    <property type="match status" value="1"/>
</dbReference>
<dbReference type="EMBL" id="BARU01019408">
    <property type="protein sequence ID" value="GAH52346.1"/>
    <property type="molecule type" value="Genomic_DNA"/>
</dbReference>
<dbReference type="GO" id="GO:0051539">
    <property type="term" value="F:4 iron, 4 sulfur cluster binding"/>
    <property type="evidence" value="ECO:0007669"/>
    <property type="project" value="UniProtKB-KW"/>
</dbReference>
<organism evidence="2">
    <name type="scientific">marine sediment metagenome</name>
    <dbReference type="NCBI Taxonomy" id="412755"/>
    <lineage>
        <taxon>unclassified sequences</taxon>
        <taxon>metagenomes</taxon>
        <taxon>ecological metagenomes</taxon>
    </lineage>
</organism>